<feature type="compositionally biased region" description="Basic residues" evidence="1">
    <location>
        <begin position="15"/>
        <end position="26"/>
    </location>
</feature>
<evidence type="ECO:0000313" key="2">
    <source>
        <dbReference type="Ensembl" id="ENSCHIP00010044284.1"/>
    </source>
</evidence>
<name>A0A8C2SM28_CAPHI</name>
<accession>A0A8C2SM28</accession>
<dbReference type="AlphaFoldDB" id="A0A8C2SM28"/>
<reference evidence="2" key="1">
    <citation type="submission" date="2019-03" db="EMBL/GenBank/DDBJ databases">
        <title>Genome sequencing and reference-guided assembly of Black Bengal Goat (Capra hircus).</title>
        <authorList>
            <person name="Siddiki A.Z."/>
            <person name="Baten A."/>
            <person name="Billah M."/>
            <person name="Alam M.A.U."/>
            <person name="Shawrob K.S.M."/>
            <person name="Saha S."/>
            <person name="Chowdhury M."/>
            <person name="Rahman A.H."/>
            <person name="Stear M."/>
            <person name="Miah G."/>
            <person name="Das G.B."/>
            <person name="Hossain M.M."/>
            <person name="Kumkum M."/>
            <person name="Islam M.S."/>
            <person name="Mollah A.M."/>
            <person name="Ahsan A."/>
            <person name="Tusar F."/>
            <person name="Khan M.K.I."/>
        </authorList>
    </citation>
    <scope>NUCLEOTIDE SEQUENCE [LARGE SCALE GENOMIC DNA]</scope>
</reference>
<proteinExistence type="predicted"/>
<feature type="compositionally biased region" description="Polar residues" evidence="1">
    <location>
        <begin position="1"/>
        <end position="14"/>
    </location>
</feature>
<sequence length="78" mass="9256">MLTSKNKNFLSSGTRKTRSSQRRRNKSLPSSSRLIRRPWTRKFCQKPKVFLSSRAISALHFVSQMEFILTNWCFKFLT</sequence>
<protein>
    <submittedName>
        <fullName evidence="2">Uncharacterized protein</fullName>
    </submittedName>
</protein>
<organism evidence="2">
    <name type="scientific">Capra hircus</name>
    <name type="common">Goat</name>
    <dbReference type="NCBI Taxonomy" id="9925"/>
    <lineage>
        <taxon>Eukaryota</taxon>
        <taxon>Metazoa</taxon>
        <taxon>Chordata</taxon>
        <taxon>Craniata</taxon>
        <taxon>Vertebrata</taxon>
        <taxon>Euteleostomi</taxon>
        <taxon>Mammalia</taxon>
        <taxon>Eutheria</taxon>
        <taxon>Laurasiatheria</taxon>
        <taxon>Artiodactyla</taxon>
        <taxon>Ruminantia</taxon>
        <taxon>Pecora</taxon>
        <taxon>Bovidae</taxon>
        <taxon>Caprinae</taxon>
        <taxon>Capra</taxon>
    </lineage>
</organism>
<dbReference type="Ensembl" id="ENSCHIT00010061461.1">
    <property type="protein sequence ID" value="ENSCHIP00010044284.1"/>
    <property type="gene ID" value="ENSCHIG00010032146.1"/>
</dbReference>
<reference evidence="2" key="2">
    <citation type="submission" date="2025-08" db="UniProtKB">
        <authorList>
            <consortium name="Ensembl"/>
        </authorList>
    </citation>
    <scope>IDENTIFICATION</scope>
</reference>
<evidence type="ECO:0000256" key="1">
    <source>
        <dbReference type="SAM" id="MobiDB-lite"/>
    </source>
</evidence>
<feature type="region of interest" description="Disordered" evidence="1">
    <location>
        <begin position="1"/>
        <end position="34"/>
    </location>
</feature>